<keyword evidence="1" id="KW-1133">Transmembrane helix</keyword>
<dbReference type="AlphaFoldDB" id="A0A915IVL7"/>
<protein>
    <submittedName>
        <fullName evidence="3">Transmembrane protein</fullName>
    </submittedName>
</protein>
<keyword evidence="1" id="KW-0812">Transmembrane</keyword>
<dbReference type="Proteomes" id="UP000887565">
    <property type="component" value="Unplaced"/>
</dbReference>
<dbReference type="WBParaSite" id="nRc.2.0.1.t18118-RA">
    <property type="protein sequence ID" value="nRc.2.0.1.t18118-RA"/>
    <property type="gene ID" value="nRc.2.0.1.g18118"/>
</dbReference>
<proteinExistence type="predicted"/>
<sequence length="98" mass="11384">MDKKSALRMQVSSVMTINFHPIRVMTEFGTKLADLKFKRWRRKVKNDLIDHTKDSNKEQEITQLLTPKRCTFPMTAFALSFFISLATTVPVFFISAEI</sequence>
<name>A0A915IVL7_ROMCU</name>
<accession>A0A915IVL7</accession>
<reference evidence="3" key="1">
    <citation type="submission" date="2022-11" db="UniProtKB">
        <authorList>
            <consortium name="WormBaseParasite"/>
        </authorList>
    </citation>
    <scope>IDENTIFICATION</scope>
</reference>
<organism evidence="2 3">
    <name type="scientific">Romanomermis culicivorax</name>
    <name type="common">Nematode worm</name>
    <dbReference type="NCBI Taxonomy" id="13658"/>
    <lineage>
        <taxon>Eukaryota</taxon>
        <taxon>Metazoa</taxon>
        <taxon>Ecdysozoa</taxon>
        <taxon>Nematoda</taxon>
        <taxon>Enoplea</taxon>
        <taxon>Dorylaimia</taxon>
        <taxon>Mermithida</taxon>
        <taxon>Mermithoidea</taxon>
        <taxon>Mermithidae</taxon>
        <taxon>Romanomermis</taxon>
    </lineage>
</organism>
<keyword evidence="1" id="KW-0472">Membrane</keyword>
<evidence type="ECO:0000313" key="3">
    <source>
        <dbReference type="WBParaSite" id="nRc.2.0.1.t18118-RA"/>
    </source>
</evidence>
<evidence type="ECO:0000256" key="1">
    <source>
        <dbReference type="SAM" id="Phobius"/>
    </source>
</evidence>
<keyword evidence="2" id="KW-1185">Reference proteome</keyword>
<evidence type="ECO:0000313" key="2">
    <source>
        <dbReference type="Proteomes" id="UP000887565"/>
    </source>
</evidence>
<feature type="transmembrane region" description="Helical" evidence="1">
    <location>
        <begin position="76"/>
        <end position="96"/>
    </location>
</feature>